<evidence type="ECO:0000313" key="2">
    <source>
        <dbReference type="EMBL" id="MBK0403890.1"/>
    </source>
</evidence>
<dbReference type="Proteomes" id="UP000644147">
    <property type="component" value="Unassembled WGS sequence"/>
</dbReference>
<organism evidence="2 3">
    <name type="scientific">Adhaeribacter terrigena</name>
    <dbReference type="NCBI Taxonomy" id="2793070"/>
    <lineage>
        <taxon>Bacteria</taxon>
        <taxon>Pseudomonadati</taxon>
        <taxon>Bacteroidota</taxon>
        <taxon>Cytophagia</taxon>
        <taxon>Cytophagales</taxon>
        <taxon>Hymenobacteraceae</taxon>
        <taxon>Adhaeribacter</taxon>
    </lineage>
</organism>
<dbReference type="RefSeq" id="WP_200506670.1">
    <property type="nucleotide sequence ID" value="NZ_JAEHFX010000006.1"/>
</dbReference>
<evidence type="ECO:0000256" key="1">
    <source>
        <dbReference type="SAM" id="MobiDB-lite"/>
    </source>
</evidence>
<feature type="region of interest" description="Disordered" evidence="1">
    <location>
        <begin position="1"/>
        <end position="21"/>
    </location>
</feature>
<reference evidence="2 3" key="1">
    <citation type="submission" date="2020-12" db="EMBL/GenBank/DDBJ databases">
        <title>Bacterial novel species Adhaeribacter sp. BT258 isolated from soil.</title>
        <authorList>
            <person name="Jung H.-Y."/>
        </authorList>
    </citation>
    <scope>NUCLEOTIDE SEQUENCE [LARGE SCALE GENOMIC DNA]</scope>
    <source>
        <strain evidence="2 3">BT258</strain>
    </source>
</reference>
<gene>
    <name evidence="2" type="ORF">I5M27_12920</name>
</gene>
<sequence length="131" mass="14894">MEIIRNENQPEQPEEVDQSEETKAITVCFSAQEVEVVTGLCDLFWDTQSEVATPEERGEVEGIRDKVTGTNRPVAGSETLKGEEYMEYAFSESQVSFIGNVLHEWTIQHRQNKLTEVENRMVNEVLLALFG</sequence>
<evidence type="ECO:0000313" key="3">
    <source>
        <dbReference type="Proteomes" id="UP000644147"/>
    </source>
</evidence>
<feature type="compositionally biased region" description="Polar residues" evidence="1">
    <location>
        <begin position="1"/>
        <end position="11"/>
    </location>
</feature>
<proteinExistence type="predicted"/>
<keyword evidence="3" id="KW-1185">Reference proteome</keyword>
<dbReference type="EMBL" id="JAEHFX010000006">
    <property type="protein sequence ID" value="MBK0403890.1"/>
    <property type="molecule type" value="Genomic_DNA"/>
</dbReference>
<name>A0ABS1C3G8_9BACT</name>
<protein>
    <submittedName>
        <fullName evidence="2">Uncharacterized protein</fullName>
    </submittedName>
</protein>
<comment type="caution">
    <text evidence="2">The sequence shown here is derived from an EMBL/GenBank/DDBJ whole genome shotgun (WGS) entry which is preliminary data.</text>
</comment>
<accession>A0ABS1C3G8</accession>